<feature type="transmembrane region" description="Helical" evidence="10">
    <location>
        <begin position="46"/>
        <end position="68"/>
    </location>
</feature>
<dbReference type="AlphaFoldDB" id="V6SPZ4"/>
<keyword evidence="12" id="KW-1185">Reference proteome</keyword>
<feature type="transmembrane region" description="Helical" evidence="10">
    <location>
        <begin position="88"/>
        <end position="112"/>
    </location>
</feature>
<keyword evidence="7 9" id="KW-1133">Transmembrane helix</keyword>
<accession>V6SPZ4</accession>
<feature type="transmembrane region" description="Helical" evidence="10">
    <location>
        <begin position="118"/>
        <end position="137"/>
    </location>
</feature>
<evidence type="ECO:0000256" key="1">
    <source>
        <dbReference type="ARBA" id="ARBA00004651"/>
    </source>
</evidence>
<evidence type="ECO:0000256" key="8">
    <source>
        <dbReference type="ARBA" id="ARBA00023136"/>
    </source>
</evidence>
<keyword evidence="6" id="KW-0059">Arsenical resistance</keyword>
<dbReference type="PIRSF" id="PIRSF005508">
    <property type="entry name" value="Acr3"/>
    <property type="match status" value="1"/>
</dbReference>
<dbReference type="eggNOG" id="COG0798">
    <property type="taxonomic scope" value="Bacteria"/>
</dbReference>
<evidence type="ECO:0000256" key="7">
    <source>
        <dbReference type="ARBA" id="ARBA00022989"/>
    </source>
</evidence>
<evidence type="ECO:0000313" key="11">
    <source>
        <dbReference type="EMBL" id="ESU28287.1"/>
    </source>
</evidence>
<dbReference type="Proteomes" id="UP000018004">
    <property type="component" value="Unassembled WGS sequence"/>
</dbReference>
<protein>
    <submittedName>
        <fullName evidence="11">Arsenical-resistance protein ACR3</fullName>
    </submittedName>
</protein>
<evidence type="ECO:0000256" key="6">
    <source>
        <dbReference type="ARBA" id="ARBA00022849"/>
    </source>
</evidence>
<evidence type="ECO:0000256" key="3">
    <source>
        <dbReference type="ARBA" id="ARBA00022448"/>
    </source>
</evidence>
<dbReference type="InterPro" id="IPR038770">
    <property type="entry name" value="Na+/solute_symporter_sf"/>
</dbReference>
<feature type="transmembrane region" description="Helical" evidence="10">
    <location>
        <begin position="149"/>
        <end position="171"/>
    </location>
</feature>
<dbReference type="PATRIC" id="fig|1341181.4.peg.1611"/>
<feature type="transmembrane region" description="Helical" evidence="10">
    <location>
        <begin position="324"/>
        <end position="347"/>
    </location>
</feature>
<comment type="subcellular location">
    <subcellularLocation>
        <location evidence="1 9">Cell membrane</location>
        <topology evidence="1 9">Multi-pass membrane protein</topology>
    </subcellularLocation>
</comment>
<dbReference type="NCBIfam" id="TIGR00832">
    <property type="entry name" value="acr3"/>
    <property type="match status" value="1"/>
</dbReference>
<dbReference type="OrthoDB" id="9771457at2"/>
<dbReference type="GO" id="GO:0046685">
    <property type="term" value="P:response to arsenic-containing substance"/>
    <property type="evidence" value="ECO:0007669"/>
    <property type="project" value="UniProtKB-KW"/>
</dbReference>
<organism evidence="11 12">
    <name type="scientific">Flavobacterium limnosediminis JC2902</name>
    <dbReference type="NCBI Taxonomy" id="1341181"/>
    <lineage>
        <taxon>Bacteria</taxon>
        <taxon>Pseudomonadati</taxon>
        <taxon>Bacteroidota</taxon>
        <taxon>Flavobacteriia</taxon>
        <taxon>Flavobacteriales</taxon>
        <taxon>Flavobacteriaceae</taxon>
        <taxon>Flavobacterium</taxon>
    </lineage>
</organism>
<dbReference type="FunFam" id="1.20.1530.20:FF:000009">
    <property type="entry name" value="Arsenite transporter, ACR3 family"/>
    <property type="match status" value="1"/>
</dbReference>
<sequence length="353" mass="38972">MSANNCTPALERKRLSFLDNYLTLWIFLAMLLGVTIGYFIPSSSGFINSFSNGTTNIPLAIGLILMMYPPLAKVNYSKMGEVFKNFKVLGASLFLNWIVGPILMFFLAVLFLNGYPEYMIGVILIGLARCIAMVVVWNDLAEGNREYGAGLIALNSIFQVFLYSVYAYLFITVLPPVFGFSGFEVNISIGQIAESVGIYLGIPFALGVISRYALIHFKGEEWFQTKYVPVISPITLIALLFTIVLMFSLKGELIVQIPMDVVRIAIPLMIYFAVMFVISFFIGKYFGADYSKSTAIAFTATGNNFELAIAVAIGVFGINSGQAFAGVIGPLVEVPALIALVNLAFWFRKKYFK</sequence>
<keyword evidence="8 9" id="KW-0472">Membrane</keyword>
<comment type="similarity">
    <text evidence="2 9">Belongs to the arsenical resistance-3 (ACR3) (TC 2.A.59) family.</text>
</comment>
<dbReference type="RefSeq" id="WP_023579270.1">
    <property type="nucleotide sequence ID" value="NZ_AVGG01000007.1"/>
</dbReference>
<dbReference type="STRING" id="1341181.FLJC2902T_16360"/>
<dbReference type="GO" id="GO:0005886">
    <property type="term" value="C:plasma membrane"/>
    <property type="evidence" value="ECO:0007669"/>
    <property type="project" value="UniProtKB-SubCell"/>
</dbReference>
<dbReference type="InterPro" id="IPR004706">
    <property type="entry name" value="Arsenical-R_Acr3"/>
</dbReference>
<dbReference type="Gene3D" id="1.20.1530.20">
    <property type="match status" value="1"/>
</dbReference>
<feature type="transmembrane region" description="Helical" evidence="10">
    <location>
        <begin position="295"/>
        <end position="318"/>
    </location>
</feature>
<name>V6SPZ4_9FLAO</name>
<reference evidence="11 12" key="1">
    <citation type="submission" date="2013-08" db="EMBL/GenBank/DDBJ databases">
        <title>Flavobacterium limnosediminis JC2902 genome sequencing.</title>
        <authorList>
            <person name="Lee K."/>
            <person name="Yi H."/>
            <person name="Park S."/>
            <person name="Chun J."/>
        </authorList>
    </citation>
    <scope>NUCLEOTIDE SEQUENCE [LARGE SCALE GENOMIC DNA]</scope>
    <source>
        <strain evidence="11 12">JC2902</strain>
    </source>
</reference>
<dbReference type="GO" id="GO:0015105">
    <property type="term" value="F:arsenite transmembrane transporter activity"/>
    <property type="evidence" value="ECO:0007669"/>
    <property type="project" value="TreeGrafter"/>
</dbReference>
<dbReference type="EMBL" id="AVGG01000007">
    <property type="protein sequence ID" value="ESU28287.1"/>
    <property type="molecule type" value="Genomic_DNA"/>
</dbReference>
<keyword evidence="3 9" id="KW-0813">Transport</keyword>
<feature type="transmembrane region" description="Helical" evidence="10">
    <location>
        <begin position="227"/>
        <end position="249"/>
    </location>
</feature>
<evidence type="ECO:0000256" key="10">
    <source>
        <dbReference type="SAM" id="Phobius"/>
    </source>
</evidence>
<dbReference type="PANTHER" id="PTHR43057:SF1">
    <property type="entry name" value="ARSENICAL-RESISTANCE PROTEIN 3"/>
    <property type="match status" value="1"/>
</dbReference>
<feature type="transmembrane region" description="Helical" evidence="10">
    <location>
        <begin position="21"/>
        <end position="40"/>
    </location>
</feature>
<keyword evidence="4 9" id="KW-1003">Cell membrane</keyword>
<evidence type="ECO:0000256" key="9">
    <source>
        <dbReference type="PIRNR" id="PIRNR005508"/>
    </source>
</evidence>
<evidence type="ECO:0000256" key="4">
    <source>
        <dbReference type="ARBA" id="ARBA00022475"/>
    </source>
</evidence>
<dbReference type="Pfam" id="PF01758">
    <property type="entry name" value="SBF"/>
    <property type="match status" value="1"/>
</dbReference>
<feature type="transmembrane region" description="Helical" evidence="10">
    <location>
        <begin position="261"/>
        <end position="283"/>
    </location>
</feature>
<gene>
    <name evidence="11" type="ORF">FLJC2902T_16360</name>
</gene>
<comment type="caution">
    <text evidence="11">The sequence shown here is derived from an EMBL/GenBank/DDBJ whole genome shotgun (WGS) entry which is preliminary data.</text>
</comment>
<dbReference type="PANTHER" id="PTHR43057">
    <property type="entry name" value="ARSENITE EFFLUX TRANSPORTER"/>
    <property type="match status" value="1"/>
</dbReference>
<proteinExistence type="inferred from homology"/>
<evidence type="ECO:0000256" key="2">
    <source>
        <dbReference type="ARBA" id="ARBA00010110"/>
    </source>
</evidence>
<keyword evidence="5 9" id="KW-0812">Transmembrane</keyword>
<dbReference type="GO" id="GO:0015297">
    <property type="term" value="F:antiporter activity"/>
    <property type="evidence" value="ECO:0007669"/>
    <property type="project" value="UniProtKB-UniRule"/>
</dbReference>
<dbReference type="InterPro" id="IPR002657">
    <property type="entry name" value="BilAc:Na_symport/Acr3"/>
</dbReference>
<evidence type="ECO:0000256" key="5">
    <source>
        <dbReference type="ARBA" id="ARBA00022692"/>
    </source>
</evidence>
<evidence type="ECO:0000313" key="12">
    <source>
        <dbReference type="Proteomes" id="UP000018004"/>
    </source>
</evidence>
<dbReference type="GO" id="GO:0015104">
    <property type="term" value="F:antimonite transmembrane transporter activity"/>
    <property type="evidence" value="ECO:0007669"/>
    <property type="project" value="TreeGrafter"/>
</dbReference>
<feature type="transmembrane region" description="Helical" evidence="10">
    <location>
        <begin position="196"/>
        <end position="215"/>
    </location>
</feature>